<dbReference type="InterPro" id="IPR046453">
    <property type="entry name" value="GpA_ATPase"/>
</dbReference>
<evidence type="ECO:0000313" key="5">
    <source>
        <dbReference type="Proteomes" id="UP000221999"/>
    </source>
</evidence>
<dbReference type="InterPro" id="IPR046454">
    <property type="entry name" value="GpA_endonuclease"/>
</dbReference>
<name>A0A248XD48_9CAUD</name>
<dbReference type="PANTHER" id="PTHR34413">
    <property type="entry name" value="PROPHAGE TAIL FIBER ASSEMBLY PROTEIN HOMOLOG TFAE-RELATED-RELATED"/>
    <property type="match status" value="1"/>
</dbReference>
<feature type="region of interest" description="Disordered" evidence="1">
    <location>
        <begin position="198"/>
        <end position="223"/>
    </location>
</feature>
<proteinExistence type="predicted"/>
<dbReference type="GO" id="GO:0016887">
    <property type="term" value="F:ATP hydrolysis activity"/>
    <property type="evidence" value="ECO:0007669"/>
    <property type="project" value="InterPro"/>
</dbReference>
<dbReference type="GO" id="GO:0004519">
    <property type="term" value="F:endonuclease activity"/>
    <property type="evidence" value="ECO:0007669"/>
    <property type="project" value="InterPro"/>
</dbReference>
<dbReference type="Proteomes" id="UP000221999">
    <property type="component" value="Segment"/>
</dbReference>
<accession>A0A248XD48</accession>
<evidence type="ECO:0000256" key="1">
    <source>
        <dbReference type="SAM" id="MobiDB-lite"/>
    </source>
</evidence>
<feature type="compositionally biased region" description="Basic and acidic residues" evidence="1">
    <location>
        <begin position="548"/>
        <end position="566"/>
    </location>
</feature>
<reference evidence="4 5" key="1">
    <citation type="submission" date="2017-07" db="EMBL/GenBank/DDBJ databases">
        <title>Complete Genome Sequence of the Klebsiella phage YMC16/01/N133_KPN_BP.</title>
        <authorList>
            <person name="Jeon J."/>
            <person name="Yong D."/>
            <person name="Lee K."/>
        </authorList>
    </citation>
    <scope>NUCLEOTIDE SEQUENCE [LARGE SCALE GENOMIC DNA]</scope>
</reference>
<organism evidence="4 5">
    <name type="scientific">Klebsiella phage YMC16/01/N133_KPN_BP</name>
    <dbReference type="NCBI Taxonomy" id="2026102"/>
    <lineage>
        <taxon>Viruses</taxon>
        <taxon>Duplodnaviria</taxon>
        <taxon>Heunggongvirae</taxon>
        <taxon>Uroviricota</taxon>
        <taxon>Caudoviricetes</taxon>
        <taxon>Casjensviridae</taxon>
        <taxon>Seodaemunguvirus</taxon>
        <taxon>Seodaemunguvirus YMC16-01N133</taxon>
    </lineage>
</organism>
<gene>
    <name evidence="4" type="ORF">KPNN133_014</name>
</gene>
<keyword evidence="5" id="KW-1185">Reference proteome</keyword>
<evidence type="ECO:0000259" key="3">
    <source>
        <dbReference type="Pfam" id="PF20454"/>
    </source>
</evidence>
<feature type="region of interest" description="Disordered" evidence="1">
    <location>
        <begin position="543"/>
        <end position="566"/>
    </location>
</feature>
<feature type="domain" description="Phage terminase large subunit GpA ATPase" evidence="2">
    <location>
        <begin position="41"/>
        <end position="296"/>
    </location>
</feature>
<sequence length="704" mass="79367">MFNSLEEMIAAVAPTVHSQERLTVAEAAEKYRFINNPGSYVGMWDNDFAPYLVEPMEVLTSLDFTGMVFAGPARTGKSDMFFNWLTHTSVTDPADMMIVHMTQTVARDWSQKDLRRAFRNTDALGRTVMPGRNNQSTHDIRFKNGMHLLVKWPTVSELSGKTVKYNWIADYDRIADDIEGEGNAFGLTRARATTFKRRGMTVAESSPGRDVTDTKWLPPSPDSHMAPPCGGILDLYNSGDRRRWYWRCPQCNDPFEPDFKLLSWPDTDDPLEAGERVVMVCPHCGGFIHHDANDAAGLPGKYEMNIGGRWLREGEIWLPDGSLGGNPRRAEIASFWLKGPAAAFADWKKLVVDYKMAMDAYERSGDEGPLRVTVNTGQGLPYSPKILSAGRNPEDVKALARDIGDRVVPRGVRFLVATVDVQAGARSSFVVQVHGFSRSGNIVVIDRFSIKKSERLDEDGERHRLRPDAFLEDWDTLIHQVLLRSYPLGDDSGRRMSIKAVACDSGGKEGVTSNAYNFWRRLRDSDGEEFPANLHRRFHLVKGSSQKTDPRVRLSYPDSERKDRHAGARGEIPVLMLNGDLLKDYVDTLLGGKQDDGTIVGGRIVFPSWLPDWFYSEVCAETKTEKGWQNLAKLRNEGLDLLCYAIAVAVYRPIFWERIDWDNPEGWAEDWDDNDLVFNEGGKTIDEDQEEDDTELEDLGRLLA</sequence>
<evidence type="ECO:0000313" key="4">
    <source>
        <dbReference type="EMBL" id="ASW27633.1"/>
    </source>
</evidence>
<dbReference type="Pfam" id="PF05876">
    <property type="entry name" value="GpA_ATPase"/>
    <property type="match status" value="1"/>
</dbReference>
<protein>
    <submittedName>
        <fullName evidence="4">Putative terminase large subunit</fullName>
    </submittedName>
</protein>
<dbReference type="PANTHER" id="PTHR34413:SF2">
    <property type="entry name" value="PROPHAGE TAIL FIBER ASSEMBLY PROTEIN HOMOLOG TFAE-RELATED"/>
    <property type="match status" value="1"/>
</dbReference>
<dbReference type="InterPro" id="IPR051220">
    <property type="entry name" value="TFA_Chaperone"/>
</dbReference>
<feature type="domain" description="Terminase large subunit GpA endonuclease" evidence="3">
    <location>
        <begin position="332"/>
        <end position="651"/>
    </location>
</feature>
<dbReference type="Pfam" id="PF20454">
    <property type="entry name" value="GpA_nuclease"/>
    <property type="match status" value="1"/>
</dbReference>
<evidence type="ECO:0000259" key="2">
    <source>
        <dbReference type="Pfam" id="PF05876"/>
    </source>
</evidence>
<dbReference type="EMBL" id="MF476925">
    <property type="protein sequence ID" value="ASW27633.1"/>
    <property type="molecule type" value="Genomic_DNA"/>
</dbReference>